<dbReference type="GO" id="GO:0008233">
    <property type="term" value="F:peptidase activity"/>
    <property type="evidence" value="ECO:0007669"/>
    <property type="project" value="UniProtKB-KW"/>
</dbReference>
<dbReference type="GO" id="GO:0006508">
    <property type="term" value="P:proteolysis"/>
    <property type="evidence" value="ECO:0007669"/>
    <property type="project" value="UniProtKB-KW"/>
</dbReference>
<keyword evidence="3" id="KW-0378">Hydrolase</keyword>
<evidence type="ECO:0000256" key="1">
    <source>
        <dbReference type="PROSITE-ProRule" id="PRU01251"/>
    </source>
</evidence>
<dbReference type="AlphaFoldDB" id="A0A4Y9R6C2"/>
<comment type="caution">
    <text evidence="3">The sequence shown here is derived from an EMBL/GenBank/DDBJ whole genome shotgun (WGS) entry which is preliminary data.</text>
</comment>
<evidence type="ECO:0000259" key="2">
    <source>
        <dbReference type="PROSITE" id="PS51903"/>
    </source>
</evidence>
<evidence type="ECO:0000313" key="3">
    <source>
        <dbReference type="EMBL" id="TFV99005.1"/>
    </source>
</evidence>
<dbReference type="RefSeq" id="WP_135119507.1">
    <property type="nucleotide sequence ID" value="NZ_SPQZ01000002.1"/>
</dbReference>
<dbReference type="InterPro" id="IPR004176">
    <property type="entry name" value="Clp_R_N"/>
</dbReference>
<organism evidence="3 4">
    <name type="scientific">Orlajensenia leifsoniae</name>
    <dbReference type="NCBI Taxonomy" id="2561933"/>
    <lineage>
        <taxon>Bacteria</taxon>
        <taxon>Bacillati</taxon>
        <taxon>Actinomycetota</taxon>
        <taxon>Actinomycetes</taxon>
        <taxon>Micrococcales</taxon>
        <taxon>Microbacteriaceae</taxon>
        <taxon>Orlajensenia</taxon>
    </lineage>
</organism>
<dbReference type="Gene3D" id="1.10.1780.10">
    <property type="entry name" value="Clp, N-terminal domain"/>
    <property type="match status" value="1"/>
</dbReference>
<sequence>MFERFAVEARNTVVRSVEVAGRRGDRRLGTEHLLLAALADDGIASALGVDAATAETAADAADREALAQIGVDVAAYGPLVHAVGTPRPRLTAGGKVVMKRTLEYAVVERSRRIELSHLVLALLERPAPDPAAALLSRLGVDATRARSALQRG</sequence>
<accession>A0A4Y9R6C2</accession>
<gene>
    <name evidence="3" type="ORF">E4M00_05785</name>
</gene>
<keyword evidence="1" id="KW-0677">Repeat</keyword>
<proteinExistence type="predicted"/>
<name>A0A4Y9R6C2_9MICO</name>
<keyword evidence="3" id="KW-0645">Protease</keyword>
<keyword evidence="4" id="KW-1185">Reference proteome</keyword>
<reference evidence="3 4" key="1">
    <citation type="journal article" date="2018" name="J. Microbiol.">
        <title>Leifsonia flava sp. nov., a novel actinobacterium isolated from the rhizosphere of Aquilegia viridiflora.</title>
        <authorList>
            <person name="Cai Y."/>
            <person name="Tao W.Z."/>
            <person name="Ma Y.J."/>
            <person name="Cheng J."/>
            <person name="Zhang M.Y."/>
            <person name="Zhang Y.X."/>
        </authorList>
    </citation>
    <scope>NUCLEOTIDE SEQUENCE [LARGE SCALE GENOMIC DNA]</scope>
    <source>
        <strain evidence="3 4">SYP-B2174</strain>
    </source>
</reference>
<dbReference type="SUPFAM" id="SSF81923">
    <property type="entry name" value="Double Clp-N motif"/>
    <property type="match status" value="1"/>
</dbReference>
<feature type="domain" description="Clp R" evidence="2">
    <location>
        <begin position="2"/>
        <end position="152"/>
    </location>
</feature>
<dbReference type="InterPro" id="IPR036628">
    <property type="entry name" value="Clp_N_dom_sf"/>
</dbReference>
<evidence type="ECO:0000313" key="4">
    <source>
        <dbReference type="Proteomes" id="UP000298127"/>
    </source>
</evidence>
<dbReference type="Proteomes" id="UP000298127">
    <property type="component" value="Unassembled WGS sequence"/>
</dbReference>
<dbReference type="PROSITE" id="PS51903">
    <property type="entry name" value="CLP_R"/>
    <property type="match status" value="1"/>
</dbReference>
<protein>
    <submittedName>
        <fullName evidence="3">Clp protease</fullName>
    </submittedName>
</protein>
<dbReference type="EMBL" id="SPQZ01000002">
    <property type="protein sequence ID" value="TFV99005.1"/>
    <property type="molecule type" value="Genomic_DNA"/>
</dbReference>